<gene>
    <name evidence="1" type="ORF">SAMN02745166_03488</name>
</gene>
<accession>A0A1T4YJD8</accession>
<dbReference type="STRING" id="48467.SAMN02745166_03488"/>
<sequence length="79" mass="8670">MKHDTTIHDGIRASLKALHQILITAAKQASEASGYIDRNQQNAAIGTIIPLEDMLEQVAALYRATLALHRFKPVEGTCE</sequence>
<reference evidence="2" key="1">
    <citation type="submission" date="2017-02" db="EMBL/GenBank/DDBJ databases">
        <authorList>
            <person name="Varghese N."/>
            <person name="Submissions S."/>
        </authorList>
    </citation>
    <scope>NUCLEOTIDE SEQUENCE [LARGE SCALE GENOMIC DNA]</scope>
    <source>
        <strain evidence="2">ATCC 700200</strain>
    </source>
</reference>
<dbReference type="OrthoDB" id="8451454at2"/>
<evidence type="ECO:0000313" key="1">
    <source>
        <dbReference type="EMBL" id="SKB01866.1"/>
    </source>
</evidence>
<name>A0A1T4YJD8_9BACT</name>
<dbReference type="EMBL" id="FUYE01000012">
    <property type="protein sequence ID" value="SKB01866.1"/>
    <property type="molecule type" value="Genomic_DNA"/>
</dbReference>
<protein>
    <submittedName>
        <fullName evidence="1">Uncharacterized protein</fullName>
    </submittedName>
</protein>
<proteinExistence type="predicted"/>
<dbReference type="RefSeq" id="WP_078814678.1">
    <property type="nucleotide sequence ID" value="NZ_FUYE01000012.1"/>
</dbReference>
<dbReference type="AlphaFoldDB" id="A0A1T4YJD8"/>
<organism evidence="1 2">
    <name type="scientific">Prosthecobacter debontii</name>
    <dbReference type="NCBI Taxonomy" id="48467"/>
    <lineage>
        <taxon>Bacteria</taxon>
        <taxon>Pseudomonadati</taxon>
        <taxon>Verrucomicrobiota</taxon>
        <taxon>Verrucomicrobiia</taxon>
        <taxon>Verrucomicrobiales</taxon>
        <taxon>Verrucomicrobiaceae</taxon>
        <taxon>Prosthecobacter</taxon>
    </lineage>
</organism>
<evidence type="ECO:0000313" key="2">
    <source>
        <dbReference type="Proteomes" id="UP000190774"/>
    </source>
</evidence>
<dbReference type="Proteomes" id="UP000190774">
    <property type="component" value="Unassembled WGS sequence"/>
</dbReference>
<keyword evidence="2" id="KW-1185">Reference proteome</keyword>